<name>A0A2P2P923_RHIMU</name>
<protein>
    <submittedName>
        <fullName evidence="1">Uncharacterized protein</fullName>
    </submittedName>
</protein>
<proteinExistence type="predicted"/>
<sequence length="37" mass="4280">MQISIIFINGVATLYTFIEIPPHQYHHSTKIWQAAPL</sequence>
<organism evidence="1">
    <name type="scientific">Rhizophora mucronata</name>
    <name type="common">Asiatic mangrove</name>
    <dbReference type="NCBI Taxonomy" id="61149"/>
    <lineage>
        <taxon>Eukaryota</taxon>
        <taxon>Viridiplantae</taxon>
        <taxon>Streptophyta</taxon>
        <taxon>Embryophyta</taxon>
        <taxon>Tracheophyta</taxon>
        <taxon>Spermatophyta</taxon>
        <taxon>Magnoliopsida</taxon>
        <taxon>eudicotyledons</taxon>
        <taxon>Gunneridae</taxon>
        <taxon>Pentapetalae</taxon>
        <taxon>rosids</taxon>
        <taxon>fabids</taxon>
        <taxon>Malpighiales</taxon>
        <taxon>Rhizophoraceae</taxon>
        <taxon>Rhizophora</taxon>
    </lineage>
</organism>
<accession>A0A2P2P923</accession>
<evidence type="ECO:0000313" key="1">
    <source>
        <dbReference type="EMBL" id="MBX51254.1"/>
    </source>
</evidence>
<dbReference type="AlphaFoldDB" id="A0A2P2P923"/>
<dbReference type="EMBL" id="GGEC01070770">
    <property type="protein sequence ID" value="MBX51254.1"/>
    <property type="molecule type" value="Transcribed_RNA"/>
</dbReference>
<reference evidence="1" key="1">
    <citation type="submission" date="2018-02" db="EMBL/GenBank/DDBJ databases">
        <title>Rhizophora mucronata_Transcriptome.</title>
        <authorList>
            <person name="Meera S.P."/>
            <person name="Sreeshan A."/>
            <person name="Augustine A."/>
        </authorList>
    </citation>
    <scope>NUCLEOTIDE SEQUENCE</scope>
    <source>
        <tissue evidence="1">Leaf</tissue>
    </source>
</reference>